<accession>A0A068Q7S0</accession>
<keyword evidence="2" id="KW-0378">Hydrolase</keyword>
<dbReference type="OrthoDB" id="21336at10239"/>
<organismHost>
    <name type="scientific">Klebsiella pneumoniae</name>
    <dbReference type="NCBI Taxonomy" id="573"/>
</organismHost>
<proteinExistence type="predicted"/>
<keyword evidence="2" id="KW-0255">Endonuclease</keyword>
<dbReference type="Gene3D" id="3.90.75.20">
    <property type="match status" value="1"/>
</dbReference>
<reference evidence="2 3" key="1">
    <citation type="submission" date="2012-05" db="EMBL/GenBank/DDBJ databases">
        <title>Development of a bacteriophage/glycosidase system for capsular typing of Klebsiella pneumoniae.</title>
        <authorList>
            <person name="Lin T."/>
            <person name="Pan Y."/>
            <person name="Hsieh P."/>
            <person name="Wu M."/>
            <person name="Hsu C."/>
            <person name="Wang J."/>
        </authorList>
    </citation>
    <scope>NUCLEOTIDE SEQUENCE [LARGE SCALE GENOMIC DNA]</scope>
    <source>
        <strain evidence="2">NTUH-K2044-K1-1</strain>
    </source>
</reference>
<protein>
    <submittedName>
        <fullName evidence="2">Putative HNH endonuclease</fullName>
    </submittedName>
</protein>
<name>A0A068Q7S0_BPKNT</name>
<evidence type="ECO:0000313" key="3">
    <source>
        <dbReference type="Proteomes" id="UP000027480"/>
    </source>
</evidence>
<dbReference type="GeneID" id="22276625"/>
<keyword evidence="3" id="KW-1185">Reference proteome</keyword>
<sequence>MKTKLGIKATRRGLGVRDVFFYSEYYPTLLLYRNRLDEQDRFVPVGIHRAKYLRCNYGYVHDIVWEYHHGPKPKGLWVDHINGNGWDNRIANLRLVTPAENRANYDGSRKPFIPECKKC</sequence>
<evidence type="ECO:0000259" key="1">
    <source>
        <dbReference type="Pfam" id="PF13392"/>
    </source>
</evidence>
<dbReference type="InterPro" id="IPR044925">
    <property type="entry name" value="His-Me_finger_sf"/>
</dbReference>
<evidence type="ECO:0000313" key="2">
    <source>
        <dbReference type="EMBL" id="BAP15722.1"/>
    </source>
</evidence>
<dbReference type="KEGG" id="vg:22276625"/>
<dbReference type="RefSeq" id="YP_009098361.1">
    <property type="nucleotide sequence ID" value="NC_025418.1"/>
</dbReference>
<organism evidence="2 3">
    <name type="scientific">Klebsiella phage NTUH-K2044-K1-1</name>
    <name type="common">Bacteriophage NTUH-K2044-K1-1</name>
    <dbReference type="NCBI Taxonomy" id="1194091"/>
    <lineage>
        <taxon>Viruses</taxon>
        <taxon>Duplodnaviria</taxon>
        <taxon>Heunggongvirae</taxon>
        <taxon>Uroviricota</taxon>
        <taxon>Caudoviricetes</taxon>
        <taxon>Autographivirales</taxon>
        <taxon>Autoscriptoviridae</taxon>
        <taxon>Slopekvirinae</taxon>
        <taxon>Drulisvirus</taxon>
        <taxon>Drulisvirus K244</taxon>
    </lineage>
</organism>
<keyword evidence="2" id="KW-0540">Nuclease</keyword>
<dbReference type="EMBL" id="AB716666">
    <property type="protein sequence ID" value="BAP15722.1"/>
    <property type="molecule type" value="Genomic_DNA"/>
</dbReference>
<dbReference type="InterPro" id="IPR003615">
    <property type="entry name" value="HNH_nuc"/>
</dbReference>
<dbReference type="SUPFAM" id="SSF54060">
    <property type="entry name" value="His-Me finger endonucleases"/>
    <property type="match status" value="1"/>
</dbReference>
<dbReference type="Proteomes" id="UP000027480">
    <property type="component" value="Segment"/>
</dbReference>
<feature type="domain" description="HNH nuclease" evidence="1">
    <location>
        <begin position="59"/>
        <end position="102"/>
    </location>
</feature>
<dbReference type="GO" id="GO:0004519">
    <property type="term" value="F:endonuclease activity"/>
    <property type="evidence" value="ECO:0007669"/>
    <property type="project" value="UniProtKB-KW"/>
</dbReference>
<dbReference type="Pfam" id="PF13392">
    <property type="entry name" value="HNH_3"/>
    <property type="match status" value="1"/>
</dbReference>